<protein>
    <submittedName>
        <fullName evidence="1">Uncharacterized protein</fullName>
    </submittedName>
</protein>
<name>A0ABZ2C490_9PROT</name>
<dbReference type="RefSeq" id="WP_331255829.1">
    <property type="nucleotide sequence ID" value="NZ_CP133270.1"/>
</dbReference>
<proteinExistence type="predicted"/>
<organism evidence="1 2">
    <name type="scientific">Candidatus Bealeia paramacronuclearis</name>
    <dbReference type="NCBI Taxonomy" id="1921001"/>
    <lineage>
        <taxon>Bacteria</taxon>
        <taxon>Pseudomonadati</taxon>
        <taxon>Pseudomonadota</taxon>
        <taxon>Alphaproteobacteria</taxon>
        <taxon>Holosporales</taxon>
        <taxon>Holosporaceae</taxon>
        <taxon>Candidatus Bealeia</taxon>
    </lineage>
</organism>
<dbReference type="EMBL" id="CP133270">
    <property type="protein sequence ID" value="WVX67027.1"/>
    <property type="molecule type" value="Genomic_DNA"/>
</dbReference>
<sequence length="130" mass="15034">MKNNLSVLEICENFALSMNRKIALLCHPGKMEDPSVEKFFLLILLSAFLFTSPLGARCNKSGLEKLMDTRKTLCEKKKYEDECEVIDHDIKSYLASFANRNDRECDRLHKVYNAPDVAILEQHRLNVKKK</sequence>
<gene>
    <name evidence="1" type="ORF">Bealeia1_01223</name>
</gene>
<dbReference type="Proteomes" id="UP001330434">
    <property type="component" value="Chromosome"/>
</dbReference>
<reference evidence="1 2" key="1">
    <citation type="journal article" date="2024" name="Environ. Microbiol.">
        <title>Novel evolutionary insights on the interactions of the Holosporales (Alphaproteobacteria) with eukaryotic hosts from comparative genomics.</title>
        <authorList>
            <person name="Giovannini M."/>
            <person name="Petroni G."/>
            <person name="Castelli M."/>
        </authorList>
    </citation>
    <scope>NUCLEOTIDE SEQUENCE [LARGE SCALE GENOMIC DNA]</scope>
    <source>
        <strain evidence="1 2">US_Bl 15I1</strain>
    </source>
</reference>
<evidence type="ECO:0000313" key="1">
    <source>
        <dbReference type="EMBL" id="WVX67027.1"/>
    </source>
</evidence>
<accession>A0ABZ2C490</accession>
<evidence type="ECO:0000313" key="2">
    <source>
        <dbReference type="Proteomes" id="UP001330434"/>
    </source>
</evidence>
<keyword evidence="2" id="KW-1185">Reference proteome</keyword>